<evidence type="ECO:0000256" key="1">
    <source>
        <dbReference type="SAM" id="MobiDB-lite"/>
    </source>
</evidence>
<feature type="region of interest" description="Disordered" evidence="1">
    <location>
        <begin position="1"/>
        <end position="27"/>
    </location>
</feature>
<name>A0A9X9LX13_GULGU</name>
<dbReference type="AlphaFoldDB" id="A0A9X9LX13"/>
<reference evidence="2 3" key="1">
    <citation type="submission" date="2018-10" db="EMBL/GenBank/DDBJ databases">
        <authorList>
            <person name="Ekblom R."/>
            <person name="Jareborg N."/>
        </authorList>
    </citation>
    <scope>NUCLEOTIDE SEQUENCE [LARGE SCALE GENOMIC DNA]</scope>
    <source>
        <tissue evidence="2">Muscle</tissue>
    </source>
</reference>
<feature type="non-terminal residue" evidence="2">
    <location>
        <position position="63"/>
    </location>
</feature>
<feature type="region of interest" description="Disordered" evidence="1">
    <location>
        <begin position="43"/>
        <end position="63"/>
    </location>
</feature>
<dbReference type="Proteomes" id="UP000269945">
    <property type="component" value="Unassembled WGS sequence"/>
</dbReference>
<evidence type="ECO:0000313" key="3">
    <source>
        <dbReference type="Proteomes" id="UP000269945"/>
    </source>
</evidence>
<organism evidence="2 3">
    <name type="scientific">Gulo gulo</name>
    <name type="common">Wolverine</name>
    <name type="synonym">Gluton</name>
    <dbReference type="NCBI Taxonomy" id="48420"/>
    <lineage>
        <taxon>Eukaryota</taxon>
        <taxon>Metazoa</taxon>
        <taxon>Chordata</taxon>
        <taxon>Craniata</taxon>
        <taxon>Vertebrata</taxon>
        <taxon>Euteleostomi</taxon>
        <taxon>Mammalia</taxon>
        <taxon>Eutheria</taxon>
        <taxon>Laurasiatheria</taxon>
        <taxon>Carnivora</taxon>
        <taxon>Caniformia</taxon>
        <taxon>Musteloidea</taxon>
        <taxon>Mustelidae</taxon>
        <taxon>Guloninae</taxon>
        <taxon>Gulo</taxon>
    </lineage>
</organism>
<proteinExistence type="predicted"/>
<feature type="compositionally biased region" description="Low complexity" evidence="1">
    <location>
        <begin position="7"/>
        <end position="18"/>
    </location>
</feature>
<accession>A0A9X9LX13</accession>
<sequence>MGLDLRPVPSGSGPSPHGSGCGKKPFDLAGHVVAAGPRLCPGADGIGGATGWANDSSGHVPPP</sequence>
<dbReference type="EMBL" id="CYRY02025754">
    <property type="protein sequence ID" value="VCW98493.1"/>
    <property type="molecule type" value="Genomic_DNA"/>
</dbReference>
<evidence type="ECO:0000313" key="2">
    <source>
        <dbReference type="EMBL" id="VCW98493.1"/>
    </source>
</evidence>
<gene>
    <name evidence="2" type="ORF">BN2614_LOCUS3</name>
</gene>
<protein>
    <submittedName>
        <fullName evidence="2">Uncharacterized protein</fullName>
    </submittedName>
</protein>
<keyword evidence="3" id="KW-1185">Reference proteome</keyword>
<comment type="caution">
    <text evidence="2">The sequence shown here is derived from an EMBL/GenBank/DDBJ whole genome shotgun (WGS) entry which is preliminary data.</text>
</comment>